<dbReference type="GeneID" id="41702548"/>
<keyword evidence="18" id="KW-0238">DNA-binding</keyword>
<keyword evidence="16" id="KW-0067">ATP-binding</keyword>
<comment type="catalytic activity">
    <reaction evidence="22">
        <text>ATP + H2O = ADP + phosphate + H(+)</text>
        <dbReference type="Rhea" id="RHEA:13065"/>
        <dbReference type="ChEBI" id="CHEBI:15377"/>
        <dbReference type="ChEBI" id="CHEBI:15378"/>
        <dbReference type="ChEBI" id="CHEBI:30616"/>
        <dbReference type="ChEBI" id="CHEBI:43474"/>
        <dbReference type="ChEBI" id="CHEBI:456216"/>
    </reaction>
</comment>
<evidence type="ECO:0000256" key="21">
    <source>
        <dbReference type="ARBA" id="ARBA00032243"/>
    </source>
</evidence>
<keyword evidence="6" id="KW-1048">Host nucleus</keyword>
<evidence type="ECO:0000256" key="6">
    <source>
        <dbReference type="ARBA" id="ARBA00022562"/>
    </source>
</evidence>
<keyword evidence="8" id="KW-0548">Nucleotidyltransferase</keyword>
<organism evidence="24">
    <name type="scientific">Fly associated circular virus 7</name>
    <dbReference type="NCBI Taxonomy" id="2293287"/>
    <lineage>
        <taxon>Viruses</taxon>
        <taxon>Monodnaviria</taxon>
        <taxon>Shotokuvirae</taxon>
        <taxon>Cressdnaviricota</taxon>
        <taxon>Arfiviricetes</taxon>
        <taxon>Cirlivirales</taxon>
        <taxon>Vilyaviridae</taxon>
        <taxon>Grondvirus</taxon>
        <taxon>Grondvirus lorian</taxon>
    </lineage>
</organism>
<evidence type="ECO:0000256" key="9">
    <source>
        <dbReference type="ARBA" id="ARBA00022705"/>
    </source>
</evidence>
<evidence type="ECO:0000256" key="3">
    <source>
        <dbReference type="ARBA" id="ARBA00004147"/>
    </source>
</evidence>
<keyword evidence="25" id="KW-1185">Reference proteome</keyword>
<dbReference type="RefSeq" id="YP_009551356.1">
    <property type="nucleotide sequence ID" value="NC_040321.1"/>
</dbReference>
<name>A0A346BPC6_9VIRU</name>
<keyword evidence="13" id="KW-0255">Endonuclease</keyword>
<evidence type="ECO:0000256" key="22">
    <source>
        <dbReference type="ARBA" id="ARBA00049360"/>
    </source>
</evidence>
<evidence type="ECO:0000256" key="16">
    <source>
        <dbReference type="ARBA" id="ARBA00022840"/>
    </source>
</evidence>
<evidence type="ECO:0000313" key="25">
    <source>
        <dbReference type="Proteomes" id="UP000282008"/>
    </source>
</evidence>
<reference evidence="24" key="1">
    <citation type="journal article" date="2018" name="PeerJ">
        <title>Virus discovery in all three major lineages of terrestrial arthropods highlights the diversity of single-stranded DNA viruses associated with invertebrates.</title>
        <authorList>
            <person name="Rosario K."/>
            <person name="Mettel K.A."/>
            <person name="Benner B.E."/>
            <person name="Johnson R."/>
            <person name="Scott C."/>
            <person name="Yusseff-Vanegas S.Z."/>
            <person name="Baker C.C."/>
            <person name="Cassill D.L."/>
            <person name="Storer C."/>
            <person name="Varsani A."/>
            <person name="Breitbart M."/>
        </authorList>
    </citation>
    <scope>NUCLEOTIDE SEQUENCE [LARGE SCALE GENOMIC DNA]</scope>
    <source>
        <strain evidence="24">Barts_I1021_F10</strain>
    </source>
</reference>
<comment type="similarity">
    <text evidence="4">Belongs to the nanoviruses/circoviruses replication-associated protein family.</text>
</comment>
<evidence type="ECO:0000256" key="4">
    <source>
        <dbReference type="ARBA" id="ARBA00008545"/>
    </source>
</evidence>
<dbReference type="KEGG" id="vg:41702548"/>
<protein>
    <recommendedName>
        <fullName evidence="5">Replication-associated protein</fullName>
    </recommendedName>
    <alternativeName>
        <fullName evidence="20">ATP-dependent helicase Rep</fullName>
    </alternativeName>
    <alternativeName>
        <fullName evidence="21">RepP</fullName>
    </alternativeName>
</protein>
<dbReference type="GO" id="GO:0046872">
    <property type="term" value="F:metal ion binding"/>
    <property type="evidence" value="ECO:0007669"/>
    <property type="project" value="UniProtKB-KW"/>
</dbReference>
<keyword evidence="7" id="KW-0808">Transferase</keyword>
<keyword evidence="11" id="KW-0479">Metal-binding</keyword>
<dbReference type="GO" id="GO:0003724">
    <property type="term" value="F:RNA helicase activity"/>
    <property type="evidence" value="ECO:0007669"/>
    <property type="project" value="InterPro"/>
</dbReference>
<evidence type="ECO:0000256" key="15">
    <source>
        <dbReference type="ARBA" id="ARBA00022806"/>
    </source>
</evidence>
<dbReference type="Gene3D" id="3.40.50.300">
    <property type="entry name" value="P-loop containing nucleotide triphosphate hydrolases"/>
    <property type="match status" value="1"/>
</dbReference>
<dbReference type="SUPFAM" id="SSF52540">
    <property type="entry name" value="P-loop containing nucleoside triphosphate hydrolases"/>
    <property type="match status" value="1"/>
</dbReference>
<comment type="subcellular location">
    <subcellularLocation>
        <location evidence="3">Host nucleus</location>
    </subcellularLocation>
</comment>
<dbReference type="Pfam" id="PF02407">
    <property type="entry name" value="Viral_Rep"/>
    <property type="match status" value="1"/>
</dbReference>
<evidence type="ECO:0000313" key="24">
    <source>
        <dbReference type="EMBL" id="AXL65923.1"/>
    </source>
</evidence>
<evidence type="ECO:0000256" key="5">
    <source>
        <dbReference type="ARBA" id="ARBA00014531"/>
    </source>
</evidence>
<feature type="domain" description="CRESS-DNA virus Rep endonuclease" evidence="23">
    <location>
        <begin position="1"/>
        <end position="104"/>
    </location>
</feature>
<dbReference type="PROSITE" id="PS52020">
    <property type="entry name" value="CRESS_DNA_REP"/>
    <property type="match status" value="1"/>
</dbReference>
<accession>A0A346BPC6</accession>
<dbReference type="Proteomes" id="UP000282008">
    <property type="component" value="Segment"/>
</dbReference>
<evidence type="ECO:0000256" key="11">
    <source>
        <dbReference type="ARBA" id="ARBA00022723"/>
    </source>
</evidence>
<keyword evidence="15" id="KW-0347">Helicase</keyword>
<dbReference type="GO" id="GO:0042025">
    <property type="term" value="C:host cell nucleus"/>
    <property type="evidence" value="ECO:0007669"/>
    <property type="project" value="UniProtKB-SubCell"/>
</dbReference>
<evidence type="ECO:0000256" key="19">
    <source>
        <dbReference type="ARBA" id="ARBA00023268"/>
    </source>
</evidence>
<keyword evidence="10" id="KW-0540">Nuclease</keyword>
<keyword evidence="9" id="KW-0235">DNA replication</keyword>
<keyword evidence="19" id="KW-0511">Multifunctional enzyme</keyword>
<evidence type="ECO:0000256" key="14">
    <source>
        <dbReference type="ARBA" id="ARBA00022801"/>
    </source>
</evidence>
<keyword evidence="17" id="KW-0190">Covalent protein-DNA linkage</keyword>
<proteinExistence type="inferred from homology"/>
<evidence type="ECO:0000256" key="12">
    <source>
        <dbReference type="ARBA" id="ARBA00022741"/>
    </source>
</evidence>
<dbReference type="EMBL" id="MH545531">
    <property type="protein sequence ID" value="AXL65923.1"/>
    <property type="molecule type" value="Genomic_DNA"/>
</dbReference>
<evidence type="ECO:0000256" key="20">
    <source>
        <dbReference type="ARBA" id="ARBA00030754"/>
    </source>
</evidence>
<dbReference type="GO" id="GO:0016779">
    <property type="term" value="F:nucleotidyltransferase activity"/>
    <property type="evidence" value="ECO:0007669"/>
    <property type="project" value="UniProtKB-KW"/>
</dbReference>
<evidence type="ECO:0000259" key="23">
    <source>
        <dbReference type="PROSITE" id="PS52020"/>
    </source>
</evidence>
<keyword evidence="14" id="KW-0378">Hydrolase</keyword>
<dbReference type="Pfam" id="PF00910">
    <property type="entry name" value="RNA_helicase"/>
    <property type="match status" value="1"/>
</dbReference>
<dbReference type="InterPro" id="IPR000605">
    <property type="entry name" value="Helicase_SF3_ssDNA/RNA_vir"/>
</dbReference>
<evidence type="ECO:0000256" key="8">
    <source>
        <dbReference type="ARBA" id="ARBA00022695"/>
    </source>
</evidence>
<comment type="cofactor">
    <cofactor evidence="2">
        <name>Mg(2+)</name>
        <dbReference type="ChEBI" id="CHEBI:18420"/>
    </cofactor>
</comment>
<keyword evidence="12" id="KW-0547">Nucleotide-binding</keyword>
<evidence type="ECO:0000256" key="17">
    <source>
        <dbReference type="ARBA" id="ARBA00023124"/>
    </source>
</evidence>
<dbReference type="GO" id="GO:0003723">
    <property type="term" value="F:RNA binding"/>
    <property type="evidence" value="ECO:0007669"/>
    <property type="project" value="InterPro"/>
</dbReference>
<dbReference type="GO" id="GO:0005524">
    <property type="term" value="F:ATP binding"/>
    <property type="evidence" value="ECO:0007669"/>
    <property type="project" value="UniProtKB-KW"/>
</dbReference>
<evidence type="ECO:0000256" key="18">
    <source>
        <dbReference type="ARBA" id="ARBA00023125"/>
    </source>
</evidence>
<dbReference type="GO" id="GO:0004519">
    <property type="term" value="F:endonuclease activity"/>
    <property type="evidence" value="ECO:0007669"/>
    <property type="project" value="UniProtKB-KW"/>
</dbReference>
<evidence type="ECO:0000256" key="7">
    <source>
        <dbReference type="ARBA" id="ARBA00022679"/>
    </source>
</evidence>
<evidence type="ECO:0000256" key="13">
    <source>
        <dbReference type="ARBA" id="ARBA00022759"/>
    </source>
</evidence>
<dbReference type="InterPro" id="IPR049912">
    <property type="entry name" value="CRESS_DNA_REP"/>
</dbReference>
<dbReference type="GO" id="GO:0016787">
    <property type="term" value="F:hydrolase activity"/>
    <property type="evidence" value="ECO:0007669"/>
    <property type="project" value="UniProtKB-KW"/>
</dbReference>
<evidence type="ECO:0000256" key="1">
    <source>
        <dbReference type="ARBA" id="ARBA00001936"/>
    </source>
</evidence>
<dbReference type="GO" id="GO:0006260">
    <property type="term" value="P:DNA replication"/>
    <property type="evidence" value="ECO:0007669"/>
    <property type="project" value="UniProtKB-KW"/>
</dbReference>
<dbReference type="InterPro" id="IPR027417">
    <property type="entry name" value="P-loop_NTPase"/>
</dbReference>
<sequence>MAQVRNWIGTLFIQEGFNAGEWMQGLFENGEVAFVCGQLEQCPKTGRIHLQYMIQMDRSRQLARVRKISAQTHWEPVRGSCAQARAYCTKEETRVDGPWEFGQLTTQGKRRGLEEAIDAVKLGAPIKEIASEFSMVWVGHYKGLLNLRQTLGLDADRRQFGPEGPEVWVLWGPTGTGKSRFAAEQWPDAFWKAPDDKWWDGYSGQETVIIDDFKDYGMKLLDMQRLLDRYPLWVEVKGGSVPMLAKRYVLTSNTHPDEWYTKADPGKTLMRRIKEFAEDHGRLICCASSDWKSWTQLPEKCRCQNAEVSGNTRTETPAAFEPLPDLLEGFDFGTLE</sequence>
<dbReference type="Gene3D" id="3.40.1310.20">
    <property type="match status" value="1"/>
</dbReference>
<evidence type="ECO:0000256" key="2">
    <source>
        <dbReference type="ARBA" id="ARBA00001946"/>
    </source>
</evidence>
<comment type="cofactor">
    <cofactor evidence="1">
        <name>Mn(2+)</name>
        <dbReference type="ChEBI" id="CHEBI:29035"/>
    </cofactor>
</comment>
<dbReference type="GO" id="GO:0003677">
    <property type="term" value="F:DNA binding"/>
    <property type="evidence" value="ECO:0007669"/>
    <property type="project" value="UniProtKB-KW"/>
</dbReference>
<evidence type="ECO:0000256" key="10">
    <source>
        <dbReference type="ARBA" id="ARBA00022722"/>
    </source>
</evidence>